<organism evidence="1 2">
    <name type="scientific">Rhizobium ruizarguesonis</name>
    <dbReference type="NCBI Taxonomy" id="2081791"/>
    <lineage>
        <taxon>Bacteria</taxon>
        <taxon>Pseudomonadati</taxon>
        <taxon>Pseudomonadota</taxon>
        <taxon>Alphaproteobacteria</taxon>
        <taxon>Hyphomicrobiales</taxon>
        <taxon>Rhizobiaceae</taxon>
        <taxon>Rhizobium/Agrobacterium group</taxon>
        <taxon>Rhizobium</taxon>
    </lineage>
</organism>
<gene>
    <name evidence="1" type="ORF">A4U53_030815</name>
</gene>
<name>A0ACD5EMD5_9HYPH</name>
<evidence type="ECO:0000313" key="1">
    <source>
        <dbReference type="EMBL" id="XKM40327.1"/>
    </source>
</evidence>
<sequence>MAQPSTARFGKFRIMLGNSADPIVYAAPCGFTSKSLTLTKDLTDVTLPDCDDPDAVAWVGRDASTLSASVSGEGVLASGVRRDLA</sequence>
<accession>A0ACD5EMD5</accession>
<dbReference type="Proteomes" id="UP000078465">
    <property type="component" value="Chromosome"/>
</dbReference>
<protein>
    <submittedName>
        <fullName evidence="1">Phage tail tube protein</fullName>
    </submittedName>
</protein>
<proteinExistence type="predicted"/>
<dbReference type="EMBL" id="CP171853">
    <property type="protein sequence ID" value="XKM40327.1"/>
    <property type="molecule type" value="Genomic_DNA"/>
</dbReference>
<reference evidence="1" key="1">
    <citation type="submission" date="2024-10" db="EMBL/GenBank/DDBJ databases">
        <title>Strain of Rhizobium-related bacteria isolated fromm roots of Vavilovia formosa.</title>
        <authorList>
            <person name="Kimeklis A."/>
            <person name="Afonin A."/>
        </authorList>
    </citation>
    <scope>NUCLEOTIDE SEQUENCE</scope>
    <source>
        <strain evidence="1">Vaf-46</strain>
    </source>
</reference>
<evidence type="ECO:0000313" key="2">
    <source>
        <dbReference type="Proteomes" id="UP000078465"/>
    </source>
</evidence>